<evidence type="ECO:0000256" key="6">
    <source>
        <dbReference type="NCBIfam" id="TIGR01068"/>
    </source>
</evidence>
<evidence type="ECO:0000256" key="2">
    <source>
        <dbReference type="ARBA" id="ARBA00022448"/>
    </source>
</evidence>
<dbReference type="CDD" id="cd02947">
    <property type="entry name" value="TRX_family"/>
    <property type="match status" value="1"/>
</dbReference>
<sequence>MGKHTFDVTDASFQTDVLSSPTPVLVDFWADWCQPCKMIAPVVEEVAARYEGRLRVAKLDIDSNPQTTERYNIQGIPTLVLFKNGAAVHYIVGYRTRDKLEAELNKHLAPTQA</sequence>
<comment type="caution">
    <text evidence="11">The sequence shown here is derived from an EMBL/GenBank/DDBJ whole genome shotgun (WGS) entry which is preliminary data.</text>
</comment>
<name>A0A2M8NYW0_9CHLR</name>
<dbReference type="EMBL" id="PGTK01000009">
    <property type="protein sequence ID" value="PJF30487.1"/>
    <property type="molecule type" value="Genomic_DNA"/>
</dbReference>
<dbReference type="GO" id="GO:0005829">
    <property type="term" value="C:cytosol"/>
    <property type="evidence" value="ECO:0007669"/>
    <property type="project" value="TreeGrafter"/>
</dbReference>
<organism evidence="11 12">
    <name type="scientific">Candidatus Thermofonsia Clade 1 bacterium</name>
    <dbReference type="NCBI Taxonomy" id="2364210"/>
    <lineage>
        <taxon>Bacteria</taxon>
        <taxon>Bacillati</taxon>
        <taxon>Chloroflexota</taxon>
        <taxon>Candidatus Thermofontia</taxon>
        <taxon>Candidatus Thermofonsia Clade 1</taxon>
    </lineage>
</organism>
<feature type="site" description="Contributes to redox potential value" evidence="8">
    <location>
        <position position="34"/>
    </location>
</feature>
<dbReference type="InterPro" id="IPR013766">
    <property type="entry name" value="Thioredoxin_domain"/>
</dbReference>
<dbReference type="SUPFAM" id="SSF52833">
    <property type="entry name" value="Thioredoxin-like"/>
    <property type="match status" value="1"/>
</dbReference>
<feature type="disulfide bond" description="Redox-active" evidence="9">
    <location>
        <begin position="33"/>
        <end position="36"/>
    </location>
</feature>
<dbReference type="PRINTS" id="PR00421">
    <property type="entry name" value="THIOREDOXIN"/>
</dbReference>
<feature type="site" description="Contributes to redox potential value" evidence="8">
    <location>
        <position position="35"/>
    </location>
</feature>
<evidence type="ECO:0000256" key="5">
    <source>
        <dbReference type="ARBA" id="ARBA00023284"/>
    </source>
</evidence>
<dbReference type="Gene3D" id="3.40.30.10">
    <property type="entry name" value="Glutaredoxin"/>
    <property type="match status" value="1"/>
</dbReference>
<dbReference type="PANTHER" id="PTHR45663">
    <property type="entry name" value="GEO12009P1"/>
    <property type="match status" value="1"/>
</dbReference>
<dbReference type="Proteomes" id="UP000228921">
    <property type="component" value="Unassembled WGS sequence"/>
</dbReference>
<dbReference type="InterPro" id="IPR005746">
    <property type="entry name" value="Thioredoxin"/>
</dbReference>
<evidence type="ECO:0000256" key="3">
    <source>
        <dbReference type="ARBA" id="ARBA00022982"/>
    </source>
</evidence>
<proteinExistence type="inferred from homology"/>
<dbReference type="PIRSF" id="PIRSF000077">
    <property type="entry name" value="Thioredoxin"/>
    <property type="match status" value="1"/>
</dbReference>
<dbReference type="AlphaFoldDB" id="A0A2M8NYW0"/>
<evidence type="ECO:0000259" key="10">
    <source>
        <dbReference type="PROSITE" id="PS51352"/>
    </source>
</evidence>
<feature type="active site" description="Nucleophile" evidence="8">
    <location>
        <position position="36"/>
    </location>
</feature>
<keyword evidence="3" id="KW-0249">Electron transport</keyword>
<dbReference type="GO" id="GO:0015035">
    <property type="term" value="F:protein-disulfide reductase activity"/>
    <property type="evidence" value="ECO:0007669"/>
    <property type="project" value="UniProtKB-UniRule"/>
</dbReference>
<evidence type="ECO:0000256" key="4">
    <source>
        <dbReference type="ARBA" id="ARBA00023157"/>
    </source>
</evidence>
<keyword evidence="2" id="KW-0813">Transport</keyword>
<dbReference type="NCBIfam" id="TIGR01068">
    <property type="entry name" value="thioredoxin"/>
    <property type="match status" value="1"/>
</dbReference>
<accession>A0A2M8NYW0</accession>
<protein>
    <recommendedName>
        <fullName evidence="6 7">Thioredoxin</fullName>
    </recommendedName>
</protein>
<dbReference type="PANTHER" id="PTHR45663:SF11">
    <property type="entry name" value="GEO12009P1"/>
    <property type="match status" value="1"/>
</dbReference>
<evidence type="ECO:0000256" key="8">
    <source>
        <dbReference type="PIRSR" id="PIRSR000077-1"/>
    </source>
</evidence>
<dbReference type="Pfam" id="PF00085">
    <property type="entry name" value="Thioredoxin"/>
    <property type="match status" value="1"/>
</dbReference>
<dbReference type="FunFam" id="3.40.30.10:FF:000001">
    <property type="entry name" value="Thioredoxin"/>
    <property type="match status" value="1"/>
</dbReference>
<dbReference type="PROSITE" id="PS51352">
    <property type="entry name" value="THIOREDOXIN_2"/>
    <property type="match status" value="1"/>
</dbReference>
<evidence type="ECO:0000256" key="7">
    <source>
        <dbReference type="PIRNR" id="PIRNR000077"/>
    </source>
</evidence>
<dbReference type="InterPro" id="IPR036249">
    <property type="entry name" value="Thioredoxin-like_sf"/>
</dbReference>
<feature type="site" description="Deprotonates C-terminal active site Cys" evidence="8">
    <location>
        <position position="27"/>
    </location>
</feature>
<gene>
    <name evidence="11" type="primary">trxA</name>
    <name evidence="11" type="ORF">CUN51_07490</name>
</gene>
<keyword evidence="5 9" id="KW-0676">Redox-active center</keyword>
<evidence type="ECO:0000256" key="1">
    <source>
        <dbReference type="ARBA" id="ARBA00008987"/>
    </source>
</evidence>
<evidence type="ECO:0000313" key="12">
    <source>
        <dbReference type="Proteomes" id="UP000228921"/>
    </source>
</evidence>
<feature type="active site" description="Nucleophile" evidence="8">
    <location>
        <position position="33"/>
    </location>
</feature>
<comment type="similarity">
    <text evidence="1 7">Belongs to the thioredoxin family.</text>
</comment>
<dbReference type="GO" id="GO:0045454">
    <property type="term" value="P:cell redox homeostasis"/>
    <property type="evidence" value="ECO:0007669"/>
    <property type="project" value="TreeGrafter"/>
</dbReference>
<evidence type="ECO:0000313" key="11">
    <source>
        <dbReference type="EMBL" id="PJF30487.1"/>
    </source>
</evidence>
<keyword evidence="4 9" id="KW-1015">Disulfide bond</keyword>
<feature type="domain" description="Thioredoxin" evidence="10">
    <location>
        <begin position="1"/>
        <end position="109"/>
    </location>
</feature>
<reference evidence="11 12" key="1">
    <citation type="submission" date="2017-11" db="EMBL/GenBank/DDBJ databases">
        <title>Evolution of Phototrophy in the Chloroflexi Phylum Driven by Horizontal Gene Transfer.</title>
        <authorList>
            <person name="Ward L.M."/>
            <person name="Hemp J."/>
            <person name="Shih P.M."/>
            <person name="Mcglynn S.E."/>
            <person name="Fischer W."/>
        </authorList>
    </citation>
    <scope>NUCLEOTIDE SEQUENCE [LARGE SCALE GENOMIC DNA]</scope>
    <source>
        <strain evidence="11">CP2_2F</strain>
    </source>
</reference>
<evidence type="ECO:0000256" key="9">
    <source>
        <dbReference type="PIRSR" id="PIRSR000077-4"/>
    </source>
</evidence>